<dbReference type="RefSeq" id="WP_289401757.1">
    <property type="nucleotide sequence ID" value="NZ_JAQIBC010000003.1"/>
</dbReference>
<dbReference type="InterPro" id="IPR009056">
    <property type="entry name" value="Cyt_c-like_dom"/>
</dbReference>
<dbReference type="SUPFAM" id="SSF81464">
    <property type="entry name" value="Cytochrome c oxidase subunit II-like, transmembrane region"/>
    <property type="match status" value="1"/>
</dbReference>
<keyword evidence="11 15" id="KW-0408">Iron</keyword>
<dbReference type="Pfam" id="PF13442">
    <property type="entry name" value="Cytochrome_CBB3"/>
    <property type="match status" value="2"/>
</dbReference>
<feature type="transmembrane region" description="Helical" evidence="18">
    <location>
        <begin position="67"/>
        <end position="86"/>
    </location>
</feature>
<keyword evidence="4 15" id="KW-0349">Heme</keyword>
<dbReference type="PROSITE" id="PS50857">
    <property type="entry name" value="COX2_CUA"/>
    <property type="match status" value="1"/>
</dbReference>
<evidence type="ECO:0000259" key="20">
    <source>
        <dbReference type="PROSITE" id="PS51007"/>
    </source>
</evidence>
<keyword evidence="22" id="KW-1185">Reference proteome</keyword>
<evidence type="ECO:0000313" key="22">
    <source>
        <dbReference type="Proteomes" id="UP001169066"/>
    </source>
</evidence>
<feature type="domain" description="Cytochrome c" evidence="20">
    <location>
        <begin position="249"/>
        <end position="402"/>
    </location>
</feature>
<dbReference type="InterPro" id="IPR008972">
    <property type="entry name" value="Cupredoxin"/>
</dbReference>
<evidence type="ECO:0000256" key="5">
    <source>
        <dbReference type="ARBA" id="ARBA00022660"/>
    </source>
</evidence>
<keyword evidence="6 16" id="KW-0812">Transmembrane</keyword>
<dbReference type="Gene3D" id="2.60.40.420">
    <property type="entry name" value="Cupredoxins - blue copper proteins"/>
    <property type="match status" value="1"/>
</dbReference>
<keyword evidence="13 18" id="KW-0472">Membrane</keyword>
<evidence type="ECO:0000256" key="4">
    <source>
        <dbReference type="ARBA" id="ARBA00022617"/>
    </source>
</evidence>
<dbReference type="PRINTS" id="PR01166">
    <property type="entry name" value="CYCOXIDASEII"/>
</dbReference>
<keyword evidence="10 18" id="KW-1133">Transmembrane helix</keyword>
<evidence type="ECO:0000259" key="19">
    <source>
        <dbReference type="PROSITE" id="PS50857"/>
    </source>
</evidence>
<dbReference type="Gene3D" id="1.10.760.10">
    <property type="entry name" value="Cytochrome c-like domain"/>
    <property type="match status" value="1"/>
</dbReference>
<name>A0ABT7QRT1_9BACT</name>
<evidence type="ECO:0000256" key="12">
    <source>
        <dbReference type="ARBA" id="ARBA00023008"/>
    </source>
</evidence>
<evidence type="ECO:0000256" key="6">
    <source>
        <dbReference type="ARBA" id="ARBA00022692"/>
    </source>
</evidence>
<sequence length="403" mass="44693">MSNTLEGFSTHASSFNADHEFAFWLHVWISIALFLSVVAPMLYFAWKYRADKVKNEDIGTLTHHTGLELAWTIIPIIAVMVFFYYGNTTLQMFRTLPTVTDDTVVVKVEGSKWKWKYEYAANKDGYVHKIGGAYEKPVKDENGKVIEEGTMGITALYVPVNTDVILEMTAPVDDVIHAFYIPAFRMKEDVVPGRTTKQWFHATKVGEYDVECAEYCGTDHSYMYSRVVVLPKAEYDAWFNSTENTPKGNYAKGGDALVQRHGCTQCHAIETDKVIVGPSLKSRWTKERVLDVIHNGQDQLGYAMGPMPAGMATGADAEEIAAYVAGGMKGEKPASFAACSSCHGEDGKGQYGMAPSLVGYDTTFMSHVFKKGKKGMNGGMPAYPDMTEEEISTIAKYLDDKAK</sequence>
<comment type="cofactor">
    <cofactor evidence="17">
        <name>Cu cation</name>
        <dbReference type="ChEBI" id="CHEBI:23378"/>
    </cofactor>
    <text evidence="17">Binds a copper A center.</text>
</comment>
<dbReference type="InterPro" id="IPR036257">
    <property type="entry name" value="Cyt_c_oxidase_su2_TM_sf"/>
</dbReference>
<dbReference type="InterPro" id="IPR002429">
    <property type="entry name" value="CcO_II-like_C"/>
</dbReference>
<comment type="subcellular location">
    <subcellularLocation>
        <location evidence="16">Cell membrane</location>
        <topology evidence="16">Multi-pass membrane protein</topology>
    </subcellularLocation>
    <subcellularLocation>
        <location evidence="1">Membrane</location>
        <topology evidence="1">Multi-pass membrane protein</topology>
    </subcellularLocation>
</comment>
<dbReference type="SUPFAM" id="SSF49503">
    <property type="entry name" value="Cupredoxins"/>
    <property type="match status" value="1"/>
</dbReference>
<organism evidence="21 22">
    <name type="scientific">Sulfurovum xiamenensis</name>
    <dbReference type="NCBI Taxonomy" id="3019066"/>
    <lineage>
        <taxon>Bacteria</taxon>
        <taxon>Pseudomonadati</taxon>
        <taxon>Campylobacterota</taxon>
        <taxon>Epsilonproteobacteria</taxon>
        <taxon>Campylobacterales</taxon>
        <taxon>Sulfurovaceae</taxon>
        <taxon>Sulfurovum</taxon>
    </lineage>
</organism>
<keyword evidence="9 16" id="KW-0249">Electron transport</keyword>
<evidence type="ECO:0000256" key="1">
    <source>
        <dbReference type="ARBA" id="ARBA00004141"/>
    </source>
</evidence>
<evidence type="ECO:0000256" key="9">
    <source>
        <dbReference type="ARBA" id="ARBA00022982"/>
    </source>
</evidence>
<dbReference type="Proteomes" id="UP001169066">
    <property type="component" value="Unassembled WGS sequence"/>
</dbReference>
<dbReference type="PROSITE" id="PS51007">
    <property type="entry name" value="CYTC"/>
    <property type="match status" value="1"/>
</dbReference>
<evidence type="ECO:0000256" key="14">
    <source>
        <dbReference type="ARBA" id="ARBA00024688"/>
    </source>
</evidence>
<evidence type="ECO:0000256" key="15">
    <source>
        <dbReference type="PROSITE-ProRule" id="PRU00433"/>
    </source>
</evidence>
<dbReference type="InterPro" id="IPR001505">
    <property type="entry name" value="Copper_CuA"/>
</dbReference>
<evidence type="ECO:0000256" key="2">
    <source>
        <dbReference type="ARBA" id="ARBA00007866"/>
    </source>
</evidence>
<evidence type="ECO:0000256" key="8">
    <source>
        <dbReference type="ARBA" id="ARBA00022967"/>
    </source>
</evidence>
<evidence type="ECO:0000313" key="21">
    <source>
        <dbReference type="EMBL" id="MDM5263783.1"/>
    </source>
</evidence>
<dbReference type="SUPFAM" id="SSF46626">
    <property type="entry name" value="Cytochrome c"/>
    <property type="match status" value="1"/>
</dbReference>
<comment type="similarity">
    <text evidence="2 16">Belongs to the cytochrome c oxidase subunit 2 family.</text>
</comment>
<evidence type="ECO:0000256" key="13">
    <source>
        <dbReference type="ARBA" id="ARBA00023136"/>
    </source>
</evidence>
<dbReference type="Pfam" id="PF02790">
    <property type="entry name" value="COX2_TM"/>
    <property type="match status" value="1"/>
</dbReference>
<dbReference type="InterPro" id="IPR014222">
    <property type="entry name" value="Cyt_c_oxidase_su2"/>
</dbReference>
<reference evidence="21" key="1">
    <citation type="submission" date="2023-01" db="EMBL/GenBank/DDBJ databases">
        <title>Sulfurovum sp. XTW-4 genome assembly.</title>
        <authorList>
            <person name="Wang J."/>
        </authorList>
    </citation>
    <scope>NUCLEOTIDE SEQUENCE</scope>
    <source>
        <strain evidence="21">XTW-4</strain>
    </source>
</reference>
<dbReference type="Gene3D" id="1.10.287.90">
    <property type="match status" value="1"/>
</dbReference>
<feature type="domain" description="Cytochrome oxidase subunit II copper A binding" evidence="19">
    <location>
        <begin position="101"/>
        <end position="241"/>
    </location>
</feature>
<feature type="transmembrane region" description="Helical" evidence="18">
    <location>
        <begin position="23"/>
        <end position="46"/>
    </location>
</feature>
<dbReference type="EMBL" id="JAQIBC010000003">
    <property type="protein sequence ID" value="MDM5263783.1"/>
    <property type="molecule type" value="Genomic_DNA"/>
</dbReference>
<keyword evidence="12 17" id="KW-0186">Copper</keyword>
<evidence type="ECO:0000256" key="3">
    <source>
        <dbReference type="ARBA" id="ARBA00022448"/>
    </source>
</evidence>
<evidence type="ECO:0000256" key="10">
    <source>
        <dbReference type="ARBA" id="ARBA00022989"/>
    </source>
</evidence>
<comment type="function">
    <text evidence="14 17">Subunits I and II form the functional core of the enzyme complex. Electrons originating in cytochrome c are transferred via heme a and Cu(A) to the binuclear center formed by heme a3 and Cu(B).</text>
</comment>
<evidence type="ECO:0000256" key="7">
    <source>
        <dbReference type="ARBA" id="ARBA00022723"/>
    </source>
</evidence>
<dbReference type="NCBIfam" id="TIGR02866">
    <property type="entry name" value="CoxB"/>
    <property type="match status" value="1"/>
</dbReference>
<evidence type="ECO:0000256" key="17">
    <source>
        <dbReference type="RuleBase" id="RU004024"/>
    </source>
</evidence>
<dbReference type="PANTHER" id="PTHR22888">
    <property type="entry name" value="CYTOCHROME C OXIDASE, SUBUNIT II"/>
    <property type="match status" value="1"/>
</dbReference>
<evidence type="ECO:0000256" key="18">
    <source>
        <dbReference type="SAM" id="Phobius"/>
    </source>
</evidence>
<evidence type="ECO:0000256" key="11">
    <source>
        <dbReference type="ARBA" id="ARBA00023004"/>
    </source>
</evidence>
<dbReference type="InterPro" id="IPR036909">
    <property type="entry name" value="Cyt_c-like_dom_sf"/>
</dbReference>
<dbReference type="InterPro" id="IPR045187">
    <property type="entry name" value="CcO_II"/>
</dbReference>
<dbReference type="EC" id="7.1.1.9" evidence="17"/>
<proteinExistence type="inferred from homology"/>
<gene>
    <name evidence="21" type="primary">coxB</name>
    <name evidence="21" type="ORF">PF327_06195</name>
</gene>
<dbReference type="Pfam" id="PF00116">
    <property type="entry name" value="COX2"/>
    <property type="match status" value="1"/>
</dbReference>
<dbReference type="InterPro" id="IPR011759">
    <property type="entry name" value="Cyt_c_oxidase_su2_TM_dom"/>
</dbReference>
<keyword evidence="7 15" id="KW-0479">Metal-binding</keyword>
<keyword evidence="3 16" id="KW-0813">Transport</keyword>
<protein>
    <recommendedName>
        <fullName evidence="17">Cytochrome c oxidase subunit 2</fullName>
        <ecNumber evidence="17">7.1.1.9</ecNumber>
    </recommendedName>
</protein>
<keyword evidence="5 16" id="KW-0679">Respiratory chain</keyword>
<evidence type="ECO:0000256" key="16">
    <source>
        <dbReference type="RuleBase" id="RU000456"/>
    </source>
</evidence>
<comment type="caution">
    <text evidence="21">The sequence shown here is derived from an EMBL/GenBank/DDBJ whole genome shotgun (WGS) entry which is preliminary data.</text>
</comment>
<comment type="catalytic activity">
    <reaction evidence="17">
        <text>4 Fe(II)-[cytochrome c] + O2 + 8 H(+)(in) = 4 Fe(III)-[cytochrome c] + 2 H2O + 4 H(+)(out)</text>
        <dbReference type="Rhea" id="RHEA:11436"/>
        <dbReference type="Rhea" id="RHEA-COMP:10350"/>
        <dbReference type="Rhea" id="RHEA-COMP:14399"/>
        <dbReference type="ChEBI" id="CHEBI:15377"/>
        <dbReference type="ChEBI" id="CHEBI:15378"/>
        <dbReference type="ChEBI" id="CHEBI:15379"/>
        <dbReference type="ChEBI" id="CHEBI:29033"/>
        <dbReference type="ChEBI" id="CHEBI:29034"/>
        <dbReference type="EC" id="7.1.1.9"/>
    </reaction>
</comment>
<accession>A0ABT7QRT1</accession>
<keyword evidence="8" id="KW-1278">Translocase</keyword>
<dbReference type="PANTHER" id="PTHR22888:SF9">
    <property type="entry name" value="CYTOCHROME C OXIDASE SUBUNIT 2"/>
    <property type="match status" value="1"/>
</dbReference>
<dbReference type="PROSITE" id="PS00078">
    <property type="entry name" value="COX2"/>
    <property type="match status" value="1"/>
</dbReference>